<dbReference type="OrthoDB" id="6257817at2759"/>
<dbReference type="EMBL" id="LUCM01005450">
    <property type="protein sequence ID" value="KAA0192811.1"/>
    <property type="molecule type" value="Genomic_DNA"/>
</dbReference>
<keyword evidence="1" id="KW-0812">Transmembrane</keyword>
<keyword evidence="1" id="KW-1133">Transmembrane helix</keyword>
<evidence type="ECO:0000313" key="2">
    <source>
        <dbReference type="EMBL" id="KAA0192811.1"/>
    </source>
</evidence>
<keyword evidence="3" id="KW-1185">Reference proteome</keyword>
<proteinExistence type="predicted"/>
<keyword evidence="1" id="KW-0472">Membrane</keyword>
<comment type="caution">
    <text evidence="2">The sequence shown here is derived from an EMBL/GenBank/DDBJ whole genome shotgun (WGS) entry which is preliminary data.</text>
</comment>
<evidence type="ECO:0000256" key="1">
    <source>
        <dbReference type="SAM" id="Phobius"/>
    </source>
</evidence>
<name>A0A8E0S026_9TREM</name>
<reference evidence="2" key="1">
    <citation type="submission" date="2019-05" db="EMBL/GenBank/DDBJ databases">
        <title>Annotation for the trematode Fasciolopsis buski.</title>
        <authorList>
            <person name="Choi Y.-J."/>
        </authorList>
    </citation>
    <scope>NUCLEOTIDE SEQUENCE</scope>
    <source>
        <strain evidence="2">HT</strain>
        <tissue evidence="2">Whole worm</tissue>
    </source>
</reference>
<gene>
    <name evidence="2" type="ORF">FBUS_08893</name>
</gene>
<protein>
    <submittedName>
        <fullName evidence="2">Uncharacterized protein</fullName>
    </submittedName>
</protein>
<organism evidence="2 3">
    <name type="scientific">Fasciolopsis buskii</name>
    <dbReference type="NCBI Taxonomy" id="27845"/>
    <lineage>
        <taxon>Eukaryota</taxon>
        <taxon>Metazoa</taxon>
        <taxon>Spiralia</taxon>
        <taxon>Lophotrochozoa</taxon>
        <taxon>Platyhelminthes</taxon>
        <taxon>Trematoda</taxon>
        <taxon>Digenea</taxon>
        <taxon>Plagiorchiida</taxon>
        <taxon>Echinostomata</taxon>
        <taxon>Echinostomatoidea</taxon>
        <taxon>Fasciolidae</taxon>
        <taxon>Fasciolopsis</taxon>
    </lineage>
</organism>
<evidence type="ECO:0000313" key="3">
    <source>
        <dbReference type="Proteomes" id="UP000728185"/>
    </source>
</evidence>
<accession>A0A8E0S026</accession>
<dbReference type="Proteomes" id="UP000728185">
    <property type="component" value="Unassembled WGS sequence"/>
</dbReference>
<dbReference type="AlphaFoldDB" id="A0A8E0S026"/>
<sequence length="146" mass="16948">MHDFYFTVTADAKPQITGYFLIELPLFLWIPYMVLYYVILLATAIAIGLLVGIRRDVSYSENDLATIERASKASKLTSWTPLRNLPAAPPAPPNLFNHIYLHEELFRPETFQQLKDTIMMYENFSNLADLWRYFWLSNVSHNPSSN</sequence>
<feature type="transmembrane region" description="Helical" evidence="1">
    <location>
        <begin position="29"/>
        <end position="51"/>
    </location>
</feature>